<dbReference type="Proteomes" id="UP000524246">
    <property type="component" value="Unassembled WGS sequence"/>
</dbReference>
<organism evidence="1 2">
    <name type="scientific">SAR324 cluster bacterium</name>
    <dbReference type="NCBI Taxonomy" id="2024889"/>
    <lineage>
        <taxon>Bacteria</taxon>
        <taxon>Deltaproteobacteria</taxon>
        <taxon>SAR324 cluster</taxon>
    </lineage>
</organism>
<comment type="caution">
    <text evidence="1">The sequence shown here is derived from an EMBL/GenBank/DDBJ whole genome shotgun (WGS) entry which is preliminary data.</text>
</comment>
<reference evidence="1 2" key="1">
    <citation type="journal article" date="2020" name="Biotechnol. Biofuels">
        <title>New insights from the biogas microbiome by comprehensive genome-resolved metagenomics of nearly 1600 species originating from multiple anaerobic digesters.</title>
        <authorList>
            <person name="Campanaro S."/>
            <person name="Treu L."/>
            <person name="Rodriguez-R L.M."/>
            <person name="Kovalovszki A."/>
            <person name="Ziels R.M."/>
            <person name="Maus I."/>
            <person name="Zhu X."/>
            <person name="Kougias P.G."/>
            <person name="Basile A."/>
            <person name="Luo G."/>
            <person name="Schluter A."/>
            <person name="Konstantinidis K.T."/>
            <person name="Angelidaki I."/>
        </authorList>
    </citation>
    <scope>NUCLEOTIDE SEQUENCE [LARGE SCALE GENOMIC DNA]</scope>
    <source>
        <strain evidence="1">AS27yjCOA_65</strain>
    </source>
</reference>
<evidence type="ECO:0008006" key="3">
    <source>
        <dbReference type="Google" id="ProtNLM"/>
    </source>
</evidence>
<gene>
    <name evidence="1" type="ORF">GYA55_06430</name>
</gene>
<dbReference type="EMBL" id="JAAZON010000279">
    <property type="protein sequence ID" value="NMC62789.1"/>
    <property type="molecule type" value="Genomic_DNA"/>
</dbReference>
<evidence type="ECO:0000313" key="2">
    <source>
        <dbReference type="Proteomes" id="UP000524246"/>
    </source>
</evidence>
<sequence>MEEIIIVTRSLNEELFSLSGGFLPPSIKRLPLKGFDADTYFYALFDIEAKWLINIDEDVFLWDFERVLRLKEFMEKGNYACCGMPDGAVFQDRRHNPLATNAFFNILHLERLKSKFSIEDVKNSKCTDSLESLAPKHLYRNSNFAFDEFEPYYRFFFWMLQKGFPILYLDALPWARDPISTLLLDHLGEPMLIHLWYARNFNEQRPRFAHAYHYCSSLRAASGTDKENR</sequence>
<evidence type="ECO:0000313" key="1">
    <source>
        <dbReference type="EMBL" id="NMC62789.1"/>
    </source>
</evidence>
<dbReference type="AlphaFoldDB" id="A0A7X9IK66"/>
<proteinExistence type="predicted"/>
<name>A0A7X9IK66_9DELT</name>
<accession>A0A7X9IK66</accession>
<protein>
    <recommendedName>
        <fullName evidence="3">DUF5672 domain-containing protein</fullName>
    </recommendedName>
</protein>